<evidence type="ECO:0000256" key="10">
    <source>
        <dbReference type="ARBA" id="ARBA00023033"/>
    </source>
</evidence>
<evidence type="ECO:0000256" key="6">
    <source>
        <dbReference type="ARBA" id="ARBA00022630"/>
    </source>
</evidence>
<dbReference type="AlphaFoldDB" id="A0A0L8JRS7"/>
<dbReference type="FunFam" id="3.20.20.70:FF:000154">
    <property type="entry name" value="Probable nitronate monooxygenase"/>
    <property type="match status" value="1"/>
</dbReference>
<dbReference type="InterPro" id="IPR004136">
    <property type="entry name" value="NMO"/>
</dbReference>
<comment type="similarity">
    <text evidence="3">Belongs to the nitronate monooxygenase family. NMO class I subfamily.</text>
</comment>
<protein>
    <recommendedName>
        <fullName evidence="4">Probable nitronate monooxygenase</fullName>
    </recommendedName>
    <alternativeName>
        <fullName evidence="11">Propionate 3-nitronate monooxygenase</fullName>
    </alternativeName>
</protein>
<evidence type="ECO:0000256" key="5">
    <source>
        <dbReference type="ARBA" id="ARBA00022575"/>
    </source>
</evidence>
<keyword evidence="5" id="KW-0216">Detoxification</keyword>
<dbReference type="GO" id="GO:0000166">
    <property type="term" value="F:nucleotide binding"/>
    <property type="evidence" value="ECO:0007669"/>
    <property type="project" value="UniProtKB-KW"/>
</dbReference>
<dbReference type="PANTHER" id="PTHR42747">
    <property type="entry name" value="NITRONATE MONOOXYGENASE-RELATED"/>
    <property type="match status" value="1"/>
</dbReference>
<evidence type="ECO:0000313" key="14">
    <source>
        <dbReference type="Proteomes" id="UP000037023"/>
    </source>
</evidence>
<keyword evidence="6" id="KW-0285">Flavoprotein</keyword>
<evidence type="ECO:0000256" key="9">
    <source>
        <dbReference type="ARBA" id="ARBA00023002"/>
    </source>
</evidence>
<comment type="catalytic activity">
    <reaction evidence="12">
        <text>3 propionate 3-nitronate + 3 O2 + H2O = 3 3-oxopropanoate + 2 nitrate + nitrite + H2O2 + 3 H(+)</text>
        <dbReference type="Rhea" id="RHEA:57332"/>
        <dbReference type="ChEBI" id="CHEBI:15377"/>
        <dbReference type="ChEBI" id="CHEBI:15378"/>
        <dbReference type="ChEBI" id="CHEBI:15379"/>
        <dbReference type="ChEBI" id="CHEBI:16240"/>
        <dbReference type="ChEBI" id="CHEBI:16301"/>
        <dbReference type="ChEBI" id="CHEBI:17632"/>
        <dbReference type="ChEBI" id="CHEBI:33190"/>
        <dbReference type="ChEBI" id="CHEBI:136067"/>
    </reaction>
</comment>
<gene>
    <name evidence="13" type="ORF">ADK34_26400</name>
</gene>
<organism evidence="13 14">
    <name type="scientific">Streptomyces viridochromogenes</name>
    <dbReference type="NCBI Taxonomy" id="1938"/>
    <lineage>
        <taxon>Bacteria</taxon>
        <taxon>Bacillati</taxon>
        <taxon>Actinomycetota</taxon>
        <taxon>Actinomycetes</taxon>
        <taxon>Kitasatosporales</taxon>
        <taxon>Streptomycetaceae</taxon>
        <taxon>Streptomyces</taxon>
    </lineage>
</organism>
<keyword evidence="7" id="KW-0288">FMN</keyword>
<dbReference type="OrthoDB" id="9778912at2"/>
<dbReference type="Proteomes" id="UP000037023">
    <property type="component" value="Unassembled WGS sequence"/>
</dbReference>
<evidence type="ECO:0000256" key="2">
    <source>
        <dbReference type="ARBA" id="ARBA00003535"/>
    </source>
</evidence>
<evidence type="ECO:0000256" key="7">
    <source>
        <dbReference type="ARBA" id="ARBA00022643"/>
    </source>
</evidence>
<keyword evidence="9" id="KW-0560">Oxidoreductase</keyword>
<proteinExistence type="inferred from homology"/>
<evidence type="ECO:0000256" key="12">
    <source>
        <dbReference type="ARBA" id="ARBA00049401"/>
    </source>
</evidence>
<dbReference type="GO" id="GO:0051213">
    <property type="term" value="F:dioxygenase activity"/>
    <property type="evidence" value="ECO:0007669"/>
    <property type="project" value="UniProtKB-KW"/>
</dbReference>
<dbReference type="GO" id="GO:0009636">
    <property type="term" value="P:response to toxic substance"/>
    <property type="evidence" value="ECO:0007669"/>
    <property type="project" value="UniProtKB-KW"/>
</dbReference>
<evidence type="ECO:0000256" key="3">
    <source>
        <dbReference type="ARBA" id="ARBA00009881"/>
    </source>
</evidence>
<dbReference type="PATRIC" id="fig|1938.6.peg.5673"/>
<dbReference type="PANTHER" id="PTHR42747:SF3">
    <property type="entry name" value="NITRONATE MONOOXYGENASE-RELATED"/>
    <property type="match status" value="1"/>
</dbReference>
<accession>A0A0L8JRS7</accession>
<comment type="caution">
    <text evidence="13">The sequence shown here is derived from an EMBL/GenBank/DDBJ whole genome shotgun (WGS) entry which is preliminary data.</text>
</comment>
<evidence type="ECO:0000313" key="13">
    <source>
        <dbReference type="EMBL" id="KOG16264.1"/>
    </source>
</evidence>
<comment type="cofactor">
    <cofactor evidence="1">
        <name>FMN</name>
        <dbReference type="ChEBI" id="CHEBI:58210"/>
    </cofactor>
</comment>
<evidence type="ECO:0000256" key="11">
    <source>
        <dbReference type="ARBA" id="ARBA00031155"/>
    </source>
</evidence>
<evidence type="ECO:0000256" key="4">
    <source>
        <dbReference type="ARBA" id="ARBA00013457"/>
    </source>
</evidence>
<dbReference type="Gene3D" id="3.20.20.70">
    <property type="entry name" value="Aldolase class I"/>
    <property type="match status" value="1"/>
</dbReference>
<reference evidence="13 14" key="1">
    <citation type="submission" date="2015-06" db="EMBL/GenBank/DDBJ databases">
        <authorList>
            <person name="Hoefler B.C."/>
            <person name="Straight P.D."/>
        </authorList>
    </citation>
    <scope>NUCLEOTIDE SEQUENCE [LARGE SCALE GENOMIC DNA]</scope>
    <source>
        <strain evidence="13 14">NRRL 3427</strain>
    </source>
</reference>
<keyword evidence="10" id="KW-0503">Monooxygenase</keyword>
<dbReference type="EMBL" id="LGUP01000361">
    <property type="protein sequence ID" value="KOG16264.1"/>
    <property type="molecule type" value="Genomic_DNA"/>
</dbReference>
<dbReference type="SUPFAM" id="SSF51412">
    <property type="entry name" value="Inosine monophosphate dehydrogenase (IMPDH)"/>
    <property type="match status" value="1"/>
</dbReference>
<dbReference type="Pfam" id="PF03060">
    <property type="entry name" value="NMO"/>
    <property type="match status" value="1"/>
</dbReference>
<evidence type="ECO:0000256" key="8">
    <source>
        <dbReference type="ARBA" id="ARBA00022741"/>
    </source>
</evidence>
<keyword evidence="13" id="KW-0223">Dioxygenase</keyword>
<evidence type="ECO:0000256" key="1">
    <source>
        <dbReference type="ARBA" id="ARBA00001917"/>
    </source>
</evidence>
<dbReference type="InterPro" id="IPR013785">
    <property type="entry name" value="Aldolase_TIM"/>
</dbReference>
<dbReference type="CDD" id="cd04730">
    <property type="entry name" value="NPD_like"/>
    <property type="match status" value="1"/>
</dbReference>
<dbReference type="GO" id="GO:0018580">
    <property type="term" value="F:nitronate monooxygenase activity"/>
    <property type="evidence" value="ECO:0007669"/>
    <property type="project" value="InterPro"/>
</dbReference>
<name>A0A0L8JRS7_STRVR</name>
<comment type="function">
    <text evidence="2">Nitronate monooxygenase that uses molecular oxygen to catalyze the oxidative denitrification of alkyl nitronates. Acts on propionate 3-nitronate (P3N), the presumed physiological substrate. Probably functions in the detoxification of P3N, a metabolic poison produced by plants and fungi as a defense mechanism.</text>
</comment>
<sequence>MSAHPTLPPGRFGELVGVPLPIVQGPFGGGLSSVELAATVSEGGGLGSYGAHIHTPEEITALVARLRAATGRPFAVNLWVPQEGEGRGLPAAALAEHVERLRPYYEELGVRAPEAGDVRARPDFDEQLDAVLAAAPPVISLVMGPPPRRLVTEARRRGIVVVGTATTVDEAVALEQAGVDAVVASGSDAGGHRGAFLRPVRESLVGTFSLVPQVADAVSVPVVAAGGIADGRGVAAALALGADAVQIGTGFLAARESGASDVHRRALGTPRSRTTVLTRLFSGRTARGIPNGFVRDMAAHEEHVPPYPVQNALMQPIRRAAAEQGRPEYVNLWAGQAAALAHESPSAAAYLSALVEQTVKATG</sequence>
<dbReference type="RefSeq" id="WP_051787199.1">
    <property type="nucleotide sequence ID" value="NZ_LGUP01000361.1"/>
</dbReference>
<keyword evidence="8" id="KW-0547">Nucleotide-binding</keyword>